<evidence type="ECO:0000313" key="2">
    <source>
        <dbReference type="EMBL" id="KAD4385658.1"/>
    </source>
</evidence>
<reference evidence="2 3" key="1">
    <citation type="submission" date="2019-05" db="EMBL/GenBank/DDBJ databases">
        <title>Mikania micrantha, genome provides insights into the molecular mechanism of rapid growth.</title>
        <authorList>
            <person name="Liu B."/>
        </authorList>
    </citation>
    <scope>NUCLEOTIDE SEQUENCE [LARGE SCALE GENOMIC DNA]</scope>
    <source>
        <strain evidence="2">NLD-2019</strain>
        <tissue evidence="2">Leaf</tissue>
    </source>
</reference>
<organism evidence="2 3">
    <name type="scientific">Mikania micrantha</name>
    <name type="common">bitter vine</name>
    <dbReference type="NCBI Taxonomy" id="192012"/>
    <lineage>
        <taxon>Eukaryota</taxon>
        <taxon>Viridiplantae</taxon>
        <taxon>Streptophyta</taxon>
        <taxon>Embryophyta</taxon>
        <taxon>Tracheophyta</taxon>
        <taxon>Spermatophyta</taxon>
        <taxon>Magnoliopsida</taxon>
        <taxon>eudicotyledons</taxon>
        <taxon>Gunneridae</taxon>
        <taxon>Pentapetalae</taxon>
        <taxon>asterids</taxon>
        <taxon>campanulids</taxon>
        <taxon>Asterales</taxon>
        <taxon>Asteraceae</taxon>
        <taxon>Asteroideae</taxon>
        <taxon>Heliantheae alliance</taxon>
        <taxon>Eupatorieae</taxon>
        <taxon>Mikania</taxon>
    </lineage>
</organism>
<dbReference type="OrthoDB" id="1834253at2759"/>
<feature type="region of interest" description="Disordered" evidence="1">
    <location>
        <begin position="1"/>
        <end position="45"/>
    </location>
</feature>
<evidence type="ECO:0000256" key="1">
    <source>
        <dbReference type="SAM" id="MobiDB-lite"/>
    </source>
</evidence>
<evidence type="ECO:0000313" key="3">
    <source>
        <dbReference type="Proteomes" id="UP000326396"/>
    </source>
</evidence>
<feature type="compositionally biased region" description="Basic and acidic residues" evidence="1">
    <location>
        <begin position="87"/>
        <end position="97"/>
    </location>
</feature>
<dbReference type="Proteomes" id="UP000326396">
    <property type="component" value="Linkage Group LG3"/>
</dbReference>
<keyword evidence="3" id="KW-1185">Reference proteome</keyword>
<comment type="caution">
    <text evidence="2">The sequence shown here is derived from an EMBL/GenBank/DDBJ whole genome shotgun (WGS) entry which is preliminary data.</text>
</comment>
<feature type="region of interest" description="Disordered" evidence="1">
    <location>
        <begin position="79"/>
        <end position="99"/>
    </location>
</feature>
<name>A0A5N6N8L9_9ASTR</name>
<feature type="compositionally biased region" description="Basic and acidic residues" evidence="1">
    <location>
        <begin position="22"/>
        <end position="40"/>
    </location>
</feature>
<dbReference type="AlphaFoldDB" id="A0A5N6N8L9"/>
<gene>
    <name evidence="2" type="ORF">E3N88_25827</name>
</gene>
<accession>A0A5N6N8L9</accession>
<sequence length="327" mass="37198">MIKAWMDDKEPQDELQNLPTDLFKEKVSGDRSSDDHDGSEHTLAFTGNCSRNTIKVRPFSPHIKHPIAWRQPHNKTIGYEQFGRQPRPPERVQRSDDAPQYPLTNLVMEVDNRGSSMSEVVGVLKIYVLEEADKKHAGENQRIQAEQVFIDCNSENNFKIPSNPTSLMGVDQLSNTPIVHIPITKDWGINIQPPNVITHHWVYETGLTTIAWLVAWCNHLLKEATWGASDLHKLPMTNWDSMQLRIKGDTDLHSTEKVKFLWIDNTSQQVLVQNVHVRLEDKSCLWAGSIDTIPKLGQSHLNGSGRSMGCWVAESGKRLKFKWRGVA</sequence>
<proteinExistence type="predicted"/>
<dbReference type="EMBL" id="SZYD01000013">
    <property type="protein sequence ID" value="KAD4385658.1"/>
    <property type="molecule type" value="Genomic_DNA"/>
</dbReference>
<protein>
    <submittedName>
        <fullName evidence="2">Uncharacterized protein</fullName>
    </submittedName>
</protein>